<feature type="domain" description="DUF7768" evidence="1">
    <location>
        <begin position="34"/>
        <end position="133"/>
    </location>
</feature>
<gene>
    <name evidence="2" type="ORF">LY28_03576</name>
</gene>
<proteinExistence type="predicted"/>
<comment type="caution">
    <text evidence="2">The sequence shown here is derived from an EMBL/GenBank/DDBJ whole genome shotgun (WGS) entry which is preliminary data.</text>
</comment>
<evidence type="ECO:0000313" key="2">
    <source>
        <dbReference type="EMBL" id="PYG84783.1"/>
    </source>
</evidence>
<dbReference type="AlphaFoldDB" id="A0A318XHD2"/>
<protein>
    <recommendedName>
        <fullName evidence="1">DUF7768 domain-containing protein</fullName>
    </recommendedName>
</protein>
<organism evidence="2 3">
    <name type="scientific">Ruminiclostridium sufflavum DSM 19573</name>
    <dbReference type="NCBI Taxonomy" id="1121337"/>
    <lineage>
        <taxon>Bacteria</taxon>
        <taxon>Bacillati</taxon>
        <taxon>Bacillota</taxon>
        <taxon>Clostridia</taxon>
        <taxon>Eubacteriales</taxon>
        <taxon>Oscillospiraceae</taxon>
        <taxon>Ruminiclostridium</taxon>
    </lineage>
</organism>
<keyword evidence="3" id="KW-1185">Reference proteome</keyword>
<evidence type="ECO:0000313" key="3">
    <source>
        <dbReference type="Proteomes" id="UP000248132"/>
    </source>
</evidence>
<accession>A0A318XHD2</accession>
<dbReference type="RefSeq" id="WP_110463522.1">
    <property type="nucleotide sequence ID" value="NZ_QKMR01000031.1"/>
</dbReference>
<reference evidence="2 3" key="1">
    <citation type="submission" date="2018-06" db="EMBL/GenBank/DDBJ databases">
        <title>Genomic Encyclopedia of Type Strains, Phase I: the one thousand microbial genomes (KMG-I) project.</title>
        <authorList>
            <person name="Kyrpides N."/>
        </authorList>
    </citation>
    <scope>NUCLEOTIDE SEQUENCE [LARGE SCALE GENOMIC DNA]</scope>
    <source>
        <strain evidence="2 3">DSM 19573</strain>
    </source>
</reference>
<evidence type="ECO:0000259" key="1">
    <source>
        <dbReference type="Pfam" id="PF24963"/>
    </source>
</evidence>
<dbReference type="Gene3D" id="3.40.50.10400">
    <property type="entry name" value="Hypothetical protein PA1492"/>
    <property type="match status" value="1"/>
</dbReference>
<dbReference type="Pfam" id="PF24963">
    <property type="entry name" value="DUF7768"/>
    <property type="match status" value="1"/>
</dbReference>
<name>A0A318XHD2_9FIRM</name>
<dbReference type="EMBL" id="QKMR01000031">
    <property type="protein sequence ID" value="PYG84783.1"/>
    <property type="molecule type" value="Genomic_DNA"/>
</dbReference>
<dbReference type="OrthoDB" id="9807423at2"/>
<dbReference type="InterPro" id="IPR056670">
    <property type="entry name" value="DUF7768"/>
</dbReference>
<sequence length="143" mass="16675">MGINRFNSEGYYDPTAYEALTKIEAEAKKNTYRPIVFICSAFAGDTEKNIRRAQRYSYFAVSRNCIPFAPHLLFPQFLDDEDKSQRELGLFFGMVFLAKCKEVWVFKVCNKISEGMVVEIEKAKQRKIPIRYFNELCEEVDSI</sequence>
<dbReference type="Proteomes" id="UP000248132">
    <property type="component" value="Unassembled WGS sequence"/>
</dbReference>